<reference evidence="2" key="1">
    <citation type="journal article" date="2012" name="Proc. Natl. Acad. Sci. U.S.A.">
        <title>Antigenic diversity is generated by distinct evolutionary mechanisms in African trypanosome species.</title>
        <authorList>
            <person name="Jackson A.P."/>
            <person name="Berry A."/>
            <person name="Aslett M."/>
            <person name="Allison H.C."/>
            <person name="Burton P."/>
            <person name="Vavrova-Anderson J."/>
            <person name="Brown R."/>
            <person name="Browne H."/>
            <person name="Corton N."/>
            <person name="Hauser H."/>
            <person name="Gamble J."/>
            <person name="Gilderthorp R."/>
            <person name="Marcello L."/>
            <person name="McQuillan J."/>
            <person name="Otto T.D."/>
            <person name="Quail M.A."/>
            <person name="Sanders M.J."/>
            <person name="van Tonder A."/>
            <person name="Ginger M.L."/>
            <person name="Field M.C."/>
            <person name="Barry J.D."/>
            <person name="Hertz-Fowler C."/>
            <person name="Berriman M."/>
        </authorList>
    </citation>
    <scope>NUCLEOTIDE SEQUENCE</scope>
    <source>
        <strain evidence="2">IL3000</strain>
    </source>
</reference>
<proteinExistence type="predicted"/>
<dbReference type="EMBL" id="HE575324">
    <property type="protein sequence ID" value="CCC95925.1"/>
    <property type="molecule type" value="Genomic_DNA"/>
</dbReference>
<sequence>MDLWDPALPGAGAQRAMCIVQLYMRMGHYNPLAILIADSLCLTFKSDGATASELSDYLGLTPDRIEAGISAMPKEAYCTSAELSSGAMCAESEQQQISVNRSVTISNTPKSPQDDAESSAMRYYINYATLIPFAYAHTSHMLLNLCQLPLPKRAEGSGDKGEFSALNISQTLRRVDCRRGLCCMRCRYWMGLWDLRSTIVKCPLCQADVLQCILDVVKGRYEEKLASGQQLLVFGPVQQQQHQQCSLQQSKGAPDKPQESTTRAAGNDSMNCPLARDPFLVQQALFFKFLYSYPFVCVNDGQFVVDVDEVMTEDEYLHRSKHKATVLDQFRLVHRNAASIRVKLVQQSSLDEEKCMQSAMKLVKRMQLPPWLRTSTLQYGDDALQPLLDSSATVGRVAGSKRNRKGPDITSAAAYIAREYFDDDFDEVPLKKGIIR</sequence>
<evidence type="ECO:0000256" key="1">
    <source>
        <dbReference type="SAM" id="MobiDB-lite"/>
    </source>
</evidence>
<organism evidence="2">
    <name type="scientific">Trypanosoma congolense (strain IL3000)</name>
    <dbReference type="NCBI Taxonomy" id="1068625"/>
    <lineage>
        <taxon>Eukaryota</taxon>
        <taxon>Discoba</taxon>
        <taxon>Euglenozoa</taxon>
        <taxon>Kinetoplastea</taxon>
        <taxon>Metakinetoplastina</taxon>
        <taxon>Trypanosomatida</taxon>
        <taxon>Trypanosomatidae</taxon>
        <taxon>Trypanosoma</taxon>
        <taxon>Nannomonas</taxon>
    </lineage>
</organism>
<protein>
    <submittedName>
        <fullName evidence="2">Uncharacterized protein TCIL3000_11_14400</fullName>
    </submittedName>
</protein>
<name>G0V2Q3_TRYCI</name>
<feature type="region of interest" description="Disordered" evidence="1">
    <location>
        <begin position="245"/>
        <end position="267"/>
    </location>
</feature>
<gene>
    <name evidence="2" type="ORF">TCIL3000_11_14400</name>
</gene>
<dbReference type="VEuPathDB" id="TriTrypDB:TcIL3000.11.14400"/>
<accession>G0V2Q3</accession>
<evidence type="ECO:0000313" key="2">
    <source>
        <dbReference type="EMBL" id="CCC95925.1"/>
    </source>
</evidence>
<dbReference type="AlphaFoldDB" id="G0V2Q3"/>